<keyword evidence="3" id="KW-1185">Reference proteome</keyword>
<keyword evidence="1" id="KW-0472">Membrane</keyword>
<evidence type="ECO:0000256" key="1">
    <source>
        <dbReference type="SAM" id="Phobius"/>
    </source>
</evidence>
<evidence type="ECO:0000313" key="2">
    <source>
        <dbReference type="EMBL" id="MFB2875801.1"/>
    </source>
</evidence>
<keyword evidence="1" id="KW-1133">Transmembrane helix</keyword>
<organism evidence="2 3">
    <name type="scientific">Floridaenema aerugineum BLCC-F46</name>
    <dbReference type="NCBI Taxonomy" id="3153654"/>
    <lineage>
        <taxon>Bacteria</taxon>
        <taxon>Bacillati</taxon>
        <taxon>Cyanobacteriota</taxon>
        <taxon>Cyanophyceae</taxon>
        <taxon>Oscillatoriophycideae</taxon>
        <taxon>Aerosakkonematales</taxon>
        <taxon>Aerosakkonemataceae</taxon>
        <taxon>Floridanema</taxon>
        <taxon>Floridanema aerugineum</taxon>
    </lineage>
</organism>
<name>A0ABV4X0F9_9CYAN</name>
<feature type="transmembrane region" description="Helical" evidence="1">
    <location>
        <begin position="135"/>
        <end position="155"/>
    </location>
</feature>
<feature type="transmembrane region" description="Helical" evidence="1">
    <location>
        <begin position="90"/>
        <end position="115"/>
    </location>
</feature>
<feature type="transmembrane region" description="Helical" evidence="1">
    <location>
        <begin position="12"/>
        <end position="31"/>
    </location>
</feature>
<reference evidence="2 3" key="1">
    <citation type="submission" date="2024-09" db="EMBL/GenBank/DDBJ databases">
        <title>Floridaenema gen nov. (Aerosakkonemataceae, Aerosakkonematales ord. nov., Cyanobacteria) from benthic tropical and subtropical fresh waters, with the description of four new species.</title>
        <authorList>
            <person name="Moretto J.A."/>
            <person name="Berthold D.E."/>
            <person name="Lefler F.W."/>
            <person name="Huang I.-S."/>
            <person name="Laughinghouse H. IV."/>
        </authorList>
    </citation>
    <scope>NUCLEOTIDE SEQUENCE [LARGE SCALE GENOMIC DNA]</scope>
    <source>
        <strain evidence="2 3">BLCC-F46</strain>
    </source>
</reference>
<comment type="caution">
    <text evidence="2">The sequence shown here is derived from an EMBL/GenBank/DDBJ whole genome shotgun (WGS) entry which is preliminary data.</text>
</comment>
<protein>
    <submittedName>
        <fullName evidence="2">Uncharacterized protein</fullName>
    </submittedName>
</protein>
<feature type="transmembrane region" description="Helical" evidence="1">
    <location>
        <begin position="51"/>
        <end position="69"/>
    </location>
</feature>
<gene>
    <name evidence="2" type="ORF">ACE1CC_02805</name>
</gene>
<dbReference type="EMBL" id="JBHFNQ010000025">
    <property type="protein sequence ID" value="MFB2875801.1"/>
    <property type="molecule type" value="Genomic_DNA"/>
</dbReference>
<dbReference type="Proteomes" id="UP001576774">
    <property type="component" value="Unassembled WGS sequence"/>
</dbReference>
<accession>A0ABV4X0F9</accession>
<sequence length="162" mass="18182">MQKVKTSPVLSLLLLFFTYMILGWALYTNTIRWGLCNGELFGVTFSFKCKWWVLILTGALILLLAETLAAPLSNLRKILSLTFQSDTRAFIALICLAFFISVLIIWINFVAYMVLLVASALRARLDMAMIGFKDWQAFFSLSVVSLSGFLLGWIAPNIALSL</sequence>
<evidence type="ECO:0000313" key="3">
    <source>
        <dbReference type="Proteomes" id="UP001576774"/>
    </source>
</evidence>
<proteinExistence type="predicted"/>
<dbReference type="RefSeq" id="WP_413268955.1">
    <property type="nucleotide sequence ID" value="NZ_JBHFNQ010000025.1"/>
</dbReference>
<keyword evidence="1" id="KW-0812">Transmembrane</keyword>